<evidence type="ECO:0000313" key="2">
    <source>
        <dbReference type="Proteomes" id="UP000177579"/>
    </source>
</evidence>
<dbReference type="AlphaFoldDB" id="A0A1F5TTB2"/>
<protein>
    <recommendedName>
        <fullName evidence="3">N-acetyltransferase domain-containing protein</fullName>
    </recommendedName>
</protein>
<dbReference type="InterPro" id="IPR016181">
    <property type="entry name" value="Acyl_CoA_acyltransferase"/>
</dbReference>
<dbReference type="Gene3D" id="3.40.630.30">
    <property type="match status" value="1"/>
</dbReference>
<evidence type="ECO:0008006" key="3">
    <source>
        <dbReference type="Google" id="ProtNLM"/>
    </source>
</evidence>
<reference evidence="1 2" key="1">
    <citation type="journal article" date="2016" name="Nat. Commun.">
        <title>Thousands of microbial genomes shed light on interconnected biogeochemical processes in an aquifer system.</title>
        <authorList>
            <person name="Anantharaman K."/>
            <person name="Brown C.T."/>
            <person name="Hug L.A."/>
            <person name="Sharon I."/>
            <person name="Castelle C.J."/>
            <person name="Probst A.J."/>
            <person name="Thomas B.C."/>
            <person name="Singh A."/>
            <person name="Wilkins M.J."/>
            <person name="Karaoz U."/>
            <person name="Brodie E.L."/>
            <person name="Williams K.H."/>
            <person name="Hubbard S.S."/>
            <person name="Banfield J.F."/>
        </authorList>
    </citation>
    <scope>NUCLEOTIDE SEQUENCE [LARGE SCALE GENOMIC DNA]</scope>
</reference>
<comment type="caution">
    <text evidence="1">The sequence shown here is derived from an EMBL/GenBank/DDBJ whole genome shotgun (WGS) entry which is preliminary data.</text>
</comment>
<dbReference type="EMBL" id="MFGO01000004">
    <property type="protein sequence ID" value="OGF41821.1"/>
    <property type="molecule type" value="Genomic_DNA"/>
</dbReference>
<dbReference type="Proteomes" id="UP000177579">
    <property type="component" value="Unassembled WGS sequence"/>
</dbReference>
<dbReference type="SUPFAM" id="SSF55729">
    <property type="entry name" value="Acyl-CoA N-acyltransferases (Nat)"/>
    <property type="match status" value="1"/>
</dbReference>
<sequence>MEDIIIREARPEDYKSFRKMEEKVWANSDVPVLSEEMFLAWIDVFPQGFMLAIKDGEVVGHIYAQVCDFDPKDETDERNLYEMTDNMWTRKTHNPNGNCIYSFSINSIHMGAAQKLNWYFIKLVEKLNKDYYGGPVRMPGLGEYMKKMQRKRLTKKFVKEYAQYAHDTIKGLRKEEPLVYDMVLTPLFKLPVAKFGKIIKNFFPYAKGAERWACVVYCDNLKYIK</sequence>
<organism evidence="1 2">
    <name type="scientific">Candidatus Falkowbacteria bacterium RIFOXYD2_FULL_34_120</name>
    <dbReference type="NCBI Taxonomy" id="1798007"/>
    <lineage>
        <taxon>Bacteria</taxon>
        <taxon>Candidatus Falkowiibacteriota</taxon>
    </lineage>
</organism>
<accession>A0A1F5TTB2</accession>
<name>A0A1F5TTB2_9BACT</name>
<gene>
    <name evidence="1" type="ORF">A2531_05330</name>
</gene>
<proteinExistence type="predicted"/>
<evidence type="ECO:0000313" key="1">
    <source>
        <dbReference type="EMBL" id="OGF41821.1"/>
    </source>
</evidence>